<evidence type="ECO:0000256" key="1">
    <source>
        <dbReference type="SAM" id="MobiDB-lite"/>
    </source>
</evidence>
<name>A0A2H3JQY6_WOLCO</name>
<dbReference type="Proteomes" id="UP000218811">
    <property type="component" value="Unassembled WGS sequence"/>
</dbReference>
<dbReference type="AlphaFoldDB" id="A0A2H3JQY6"/>
<reference evidence="2 3" key="1">
    <citation type="journal article" date="2012" name="Science">
        <title>The Paleozoic origin of enzymatic lignin decomposition reconstructed from 31 fungal genomes.</title>
        <authorList>
            <person name="Floudas D."/>
            <person name="Binder M."/>
            <person name="Riley R."/>
            <person name="Barry K."/>
            <person name="Blanchette R.A."/>
            <person name="Henrissat B."/>
            <person name="Martinez A.T."/>
            <person name="Otillar R."/>
            <person name="Spatafora J.W."/>
            <person name="Yadav J.S."/>
            <person name="Aerts A."/>
            <person name="Benoit I."/>
            <person name="Boyd A."/>
            <person name="Carlson A."/>
            <person name="Copeland A."/>
            <person name="Coutinho P.M."/>
            <person name="de Vries R.P."/>
            <person name="Ferreira P."/>
            <person name="Findley K."/>
            <person name="Foster B."/>
            <person name="Gaskell J."/>
            <person name="Glotzer D."/>
            <person name="Gorecki P."/>
            <person name="Heitman J."/>
            <person name="Hesse C."/>
            <person name="Hori C."/>
            <person name="Igarashi K."/>
            <person name="Jurgens J.A."/>
            <person name="Kallen N."/>
            <person name="Kersten P."/>
            <person name="Kohler A."/>
            <person name="Kuees U."/>
            <person name="Kumar T.K.A."/>
            <person name="Kuo A."/>
            <person name="LaButti K."/>
            <person name="Larrondo L.F."/>
            <person name="Lindquist E."/>
            <person name="Ling A."/>
            <person name="Lombard V."/>
            <person name="Lucas S."/>
            <person name="Lundell T."/>
            <person name="Martin R."/>
            <person name="McLaughlin D.J."/>
            <person name="Morgenstern I."/>
            <person name="Morin E."/>
            <person name="Murat C."/>
            <person name="Nagy L.G."/>
            <person name="Nolan M."/>
            <person name="Ohm R.A."/>
            <person name="Patyshakuliyeva A."/>
            <person name="Rokas A."/>
            <person name="Ruiz-Duenas F.J."/>
            <person name="Sabat G."/>
            <person name="Salamov A."/>
            <person name="Samejima M."/>
            <person name="Schmutz J."/>
            <person name="Slot J.C."/>
            <person name="St John F."/>
            <person name="Stenlid J."/>
            <person name="Sun H."/>
            <person name="Sun S."/>
            <person name="Syed K."/>
            <person name="Tsang A."/>
            <person name="Wiebenga A."/>
            <person name="Young D."/>
            <person name="Pisabarro A."/>
            <person name="Eastwood D.C."/>
            <person name="Martin F."/>
            <person name="Cullen D."/>
            <person name="Grigoriev I.V."/>
            <person name="Hibbett D.S."/>
        </authorList>
    </citation>
    <scope>NUCLEOTIDE SEQUENCE [LARGE SCALE GENOMIC DNA]</scope>
    <source>
        <strain evidence="2 3">MD-104</strain>
    </source>
</reference>
<keyword evidence="3" id="KW-1185">Reference proteome</keyword>
<gene>
    <name evidence="2" type="ORF">WOLCODRAFT_149367</name>
</gene>
<evidence type="ECO:0000313" key="2">
    <source>
        <dbReference type="EMBL" id="PCH38427.1"/>
    </source>
</evidence>
<proteinExistence type="predicted"/>
<protein>
    <submittedName>
        <fullName evidence="2">Uncharacterized protein</fullName>
    </submittedName>
</protein>
<organism evidence="2 3">
    <name type="scientific">Wolfiporia cocos (strain MD-104)</name>
    <name type="common">Brown rot fungus</name>
    <dbReference type="NCBI Taxonomy" id="742152"/>
    <lineage>
        <taxon>Eukaryota</taxon>
        <taxon>Fungi</taxon>
        <taxon>Dikarya</taxon>
        <taxon>Basidiomycota</taxon>
        <taxon>Agaricomycotina</taxon>
        <taxon>Agaricomycetes</taxon>
        <taxon>Polyporales</taxon>
        <taxon>Phaeolaceae</taxon>
        <taxon>Wolfiporia</taxon>
    </lineage>
</organism>
<evidence type="ECO:0000313" key="3">
    <source>
        <dbReference type="Proteomes" id="UP000218811"/>
    </source>
</evidence>
<sequence>MPPKVTKARRRYCSGDYYKNHSRLLPNHQENIRWVYLSNTLPDAKKPRKTTSKTAKPSTKSRGKAAAPAPQQGFELFGL</sequence>
<accession>A0A2H3JQY6</accession>
<feature type="region of interest" description="Disordered" evidence="1">
    <location>
        <begin position="41"/>
        <end position="79"/>
    </location>
</feature>
<dbReference type="EMBL" id="KB467942">
    <property type="protein sequence ID" value="PCH38427.1"/>
    <property type="molecule type" value="Genomic_DNA"/>
</dbReference>